<dbReference type="PATRIC" id="fig|1359153.3.peg.224"/>
<evidence type="ECO:0000313" key="1">
    <source>
        <dbReference type="EMBL" id="KJV67985.1"/>
    </source>
</evidence>
<name>A0A0F3NIX7_ANAPH</name>
<protein>
    <submittedName>
        <fullName evidence="1">Uncharacterized protein</fullName>
    </submittedName>
</protein>
<dbReference type="AlphaFoldDB" id="A0A0F3NIX7"/>
<gene>
    <name evidence="1" type="ORF">APHNP_0215</name>
</gene>
<comment type="caution">
    <text evidence="1">The sequence shown here is derived from an EMBL/GenBank/DDBJ whole genome shotgun (WGS) entry which is preliminary data.</text>
</comment>
<dbReference type="EMBL" id="LANW01000001">
    <property type="protein sequence ID" value="KJV67985.1"/>
    <property type="molecule type" value="Genomic_DNA"/>
</dbReference>
<evidence type="ECO:0000313" key="2">
    <source>
        <dbReference type="Proteomes" id="UP000033385"/>
    </source>
</evidence>
<proteinExistence type="predicted"/>
<reference evidence="1 2" key="1">
    <citation type="submission" date="2015-01" db="EMBL/GenBank/DDBJ databases">
        <title>Genome Sequencing of Rickettsiales.</title>
        <authorList>
            <person name="Daugherty S.C."/>
            <person name="Su Q."/>
            <person name="Abolude K."/>
            <person name="Beier-Sexton M."/>
            <person name="Carlyon J.A."/>
            <person name="Carter R."/>
            <person name="Day N.P."/>
            <person name="Dumler S.J."/>
            <person name="Dyachenko V."/>
            <person name="Godinez A."/>
            <person name="Kurtti T.J."/>
            <person name="Lichay M."/>
            <person name="Mullins K.E."/>
            <person name="Ott S."/>
            <person name="Pappas-Brown V."/>
            <person name="Paris D.H."/>
            <person name="Patel P."/>
            <person name="Richards A.L."/>
            <person name="Sadzewicz L."/>
            <person name="Sears K."/>
            <person name="Seidman D."/>
            <person name="Sengamalay N."/>
            <person name="Stenos J."/>
            <person name="Tallon L.J."/>
            <person name="Vincent G."/>
            <person name="Fraser C.M."/>
            <person name="Munderloh U."/>
            <person name="Dunning-Hotopp J.C."/>
        </authorList>
    </citation>
    <scope>NUCLEOTIDE SEQUENCE [LARGE SCALE GENOMIC DNA]</scope>
    <source>
        <strain evidence="1 2">ApNP</strain>
    </source>
</reference>
<organism evidence="1 2">
    <name type="scientific">Anaplasma phagocytophilum str. ApNP</name>
    <dbReference type="NCBI Taxonomy" id="1359153"/>
    <lineage>
        <taxon>Bacteria</taxon>
        <taxon>Pseudomonadati</taxon>
        <taxon>Pseudomonadota</taxon>
        <taxon>Alphaproteobacteria</taxon>
        <taxon>Rickettsiales</taxon>
        <taxon>Anaplasmataceae</taxon>
        <taxon>Anaplasma</taxon>
        <taxon>phagocytophilum group</taxon>
    </lineage>
</organism>
<sequence length="40" mass="4465">MVDVEHTSQTLALYHASFSLLPMHGILDSIYEFLGIALKC</sequence>
<dbReference type="Proteomes" id="UP000033385">
    <property type="component" value="Unassembled WGS sequence"/>
</dbReference>
<accession>A0A0F3NIX7</accession>